<feature type="region of interest" description="Disordered" evidence="1">
    <location>
        <begin position="93"/>
        <end position="188"/>
    </location>
</feature>
<gene>
    <name evidence="2" type="ORF">ADUPG1_010489</name>
</gene>
<evidence type="ECO:0000313" key="2">
    <source>
        <dbReference type="EMBL" id="GKT14451.1"/>
    </source>
</evidence>
<name>A0ABQ5JUI5_9EUKA</name>
<proteinExistence type="predicted"/>
<accession>A0ABQ5JUI5</accession>
<protein>
    <submittedName>
        <fullName evidence="2">Uncharacterized protein</fullName>
    </submittedName>
</protein>
<keyword evidence="3" id="KW-1185">Reference proteome</keyword>
<evidence type="ECO:0000256" key="1">
    <source>
        <dbReference type="SAM" id="MobiDB-lite"/>
    </source>
</evidence>
<reference evidence="2" key="1">
    <citation type="submission" date="2022-03" db="EMBL/GenBank/DDBJ databases">
        <title>Draft genome sequence of Aduncisulcus paluster, a free-living microaerophilic Fornicata.</title>
        <authorList>
            <person name="Yuyama I."/>
            <person name="Kume K."/>
            <person name="Tamura T."/>
            <person name="Inagaki Y."/>
            <person name="Hashimoto T."/>
        </authorList>
    </citation>
    <scope>NUCLEOTIDE SEQUENCE</scope>
    <source>
        <strain evidence="2">NY0171</strain>
    </source>
</reference>
<organism evidence="2 3">
    <name type="scientific">Aduncisulcus paluster</name>
    <dbReference type="NCBI Taxonomy" id="2918883"/>
    <lineage>
        <taxon>Eukaryota</taxon>
        <taxon>Metamonada</taxon>
        <taxon>Carpediemonas-like organisms</taxon>
        <taxon>Aduncisulcus</taxon>
    </lineage>
</organism>
<dbReference type="Proteomes" id="UP001057375">
    <property type="component" value="Unassembled WGS sequence"/>
</dbReference>
<feature type="compositionally biased region" description="Basic and acidic residues" evidence="1">
    <location>
        <begin position="169"/>
        <end position="188"/>
    </location>
</feature>
<sequence>MVYFIDIADAYHHVLTEYQISNEIVDEYPDIGSEGFWRRVTQKMGISETNKLVKHFSQRKFEIKFFGSDSYSFYEKESVPWIADEIDEFSEKWQAQHGKEEQEMIQQKKEKKRIRDRERKKKKQKETPAEKDEEFGTTQDEITSLEMISKPIDSPHQASSVRVEPQKMLGKDELSDVENEPVRQDRKLNKDVTKDVPFSPSVKVIPFDSTYKIDPPTLIKSDLSSSYFSVKTLSSEDTQNSYDIKFQPGVPVDELSDVENEPVRQDRKLNKDVTKDVPFSPSVKVIPFDSTYKIDPPTLIKSDLSSSYFSVKTLSSEDTQNSYDIEFQPGVPVVSESSNIVSKKLSPSFLSSMFVFDHKIVDSKLWLKCTDGRETITILESDLRRVGQRSLIEYFKSHLHSIGIMGTKVSSSK</sequence>
<comment type="caution">
    <text evidence="2">The sequence shown here is derived from an EMBL/GenBank/DDBJ whole genome shotgun (WGS) entry which is preliminary data.</text>
</comment>
<feature type="compositionally biased region" description="Basic and acidic residues" evidence="1">
    <location>
        <begin position="97"/>
        <end position="117"/>
    </location>
</feature>
<dbReference type="EMBL" id="BQXS01011593">
    <property type="protein sequence ID" value="GKT14451.1"/>
    <property type="molecule type" value="Genomic_DNA"/>
</dbReference>
<evidence type="ECO:0000313" key="3">
    <source>
        <dbReference type="Proteomes" id="UP001057375"/>
    </source>
</evidence>